<dbReference type="Pfam" id="PF13577">
    <property type="entry name" value="SnoaL_4"/>
    <property type="match status" value="1"/>
</dbReference>
<sequence length="157" mass="18198">MTEDLMTRLELMSLQDSYVAALDAARLEDWPTFFTDDCLYEIIPAENEEFDLPAPLVRCTNTAMLRDRVISLRHANIYEQPAYRHMVSGMIWSQDGDEIEMTSSYVVINTSIEGESEIYQAGCYKDRVVRTPEGLRFKQKRCVYDTLRVHTLLAYPI</sequence>
<dbReference type="InterPro" id="IPR032710">
    <property type="entry name" value="NTF2-like_dom_sf"/>
</dbReference>
<organism evidence="4 5">
    <name type="scientific">Antarcticimicrobium sediminis</name>
    <dbReference type="NCBI Taxonomy" id="2546227"/>
    <lineage>
        <taxon>Bacteria</taxon>
        <taxon>Pseudomonadati</taxon>
        <taxon>Pseudomonadota</taxon>
        <taxon>Alphaproteobacteria</taxon>
        <taxon>Rhodobacterales</taxon>
        <taxon>Paracoccaceae</taxon>
        <taxon>Antarcticimicrobium</taxon>
    </lineage>
</organism>
<comment type="caution">
    <text evidence="4">The sequence shown here is derived from an EMBL/GenBank/DDBJ whole genome shotgun (WGS) entry which is preliminary data.</text>
</comment>
<evidence type="ECO:0000256" key="2">
    <source>
        <dbReference type="ARBA" id="ARBA00023002"/>
    </source>
</evidence>
<keyword evidence="4" id="KW-0223">Dioxygenase</keyword>
<gene>
    <name evidence="4" type="ORF">E1B25_10530</name>
</gene>
<dbReference type="NCBIfam" id="NF041685">
    <property type="entry name" value="ant_diox_AndAd"/>
    <property type="match status" value="1"/>
</dbReference>
<evidence type="ECO:0000313" key="5">
    <source>
        <dbReference type="Proteomes" id="UP000294662"/>
    </source>
</evidence>
<dbReference type="InterPro" id="IPR017640">
    <property type="entry name" value="Anthranilate_1-2-diOase_ssu"/>
</dbReference>
<evidence type="ECO:0000256" key="1">
    <source>
        <dbReference type="ARBA" id="ARBA00009570"/>
    </source>
</evidence>
<reference evidence="4 5" key="1">
    <citation type="submission" date="2019-03" db="EMBL/GenBank/DDBJ databases">
        <authorList>
            <person name="Zhang S."/>
        </authorList>
    </citation>
    <scope>NUCLEOTIDE SEQUENCE [LARGE SCALE GENOMIC DNA]</scope>
    <source>
        <strain evidence="4 5">S4J41</strain>
    </source>
</reference>
<dbReference type="OrthoDB" id="5517499at2"/>
<keyword evidence="5" id="KW-1185">Reference proteome</keyword>
<comment type="similarity">
    <text evidence="1">Belongs to the bacterial ring-hydroxylating dioxygenase beta subunit family.</text>
</comment>
<protein>
    <submittedName>
        <fullName evidence="4">Anthranilate 1,2-dioxygenase</fullName>
    </submittedName>
</protein>
<dbReference type="Proteomes" id="UP000294662">
    <property type="component" value="Unassembled WGS sequence"/>
</dbReference>
<dbReference type="InterPro" id="IPR000391">
    <property type="entry name" value="Rng_hydr_dOase-bsu"/>
</dbReference>
<dbReference type="InterPro" id="IPR037401">
    <property type="entry name" value="SnoaL-like"/>
</dbReference>
<dbReference type="GO" id="GO:0051213">
    <property type="term" value="F:dioxygenase activity"/>
    <property type="evidence" value="ECO:0007669"/>
    <property type="project" value="UniProtKB-KW"/>
</dbReference>
<dbReference type="CDD" id="cd00667">
    <property type="entry name" value="ring_hydroxylating_dioxygenases_beta"/>
    <property type="match status" value="1"/>
</dbReference>
<evidence type="ECO:0000313" key="4">
    <source>
        <dbReference type="EMBL" id="TDE37856.1"/>
    </source>
</evidence>
<dbReference type="AlphaFoldDB" id="A0A4V2Z7U6"/>
<evidence type="ECO:0000259" key="3">
    <source>
        <dbReference type="Pfam" id="PF13577"/>
    </source>
</evidence>
<name>A0A4V2Z7U6_9RHOB</name>
<keyword evidence="2" id="KW-0560">Oxidoreductase</keyword>
<dbReference type="RefSeq" id="WP_132829076.1">
    <property type="nucleotide sequence ID" value="NZ_SMFP01000006.1"/>
</dbReference>
<feature type="domain" description="SnoaL-like" evidence="3">
    <location>
        <begin position="5"/>
        <end position="139"/>
    </location>
</feature>
<dbReference type="EMBL" id="SMFP01000006">
    <property type="protein sequence ID" value="TDE37856.1"/>
    <property type="molecule type" value="Genomic_DNA"/>
</dbReference>
<accession>A0A4V2Z7U6</accession>
<dbReference type="SUPFAM" id="SSF54427">
    <property type="entry name" value="NTF2-like"/>
    <property type="match status" value="1"/>
</dbReference>
<proteinExistence type="inferred from homology"/>
<dbReference type="Gene3D" id="3.10.450.50">
    <property type="match status" value="1"/>
</dbReference>